<evidence type="ECO:0000259" key="2">
    <source>
        <dbReference type="Pfam" id="PF23470"/>
    </source>
</evidence>
<dbReference type="InterPro" id="IPR057022">
    <property type="entry name" value="PF0610-like_Zn_ribbon_C"/>
</dbReference>
<name>A0A9D8PNM6_9DELT</name>
<dbReference type="Pfam" id="PF21476">
    <property type="entry name" value="PF0610-like_N"/>
    <property type="match status" value="1"/>
</dbReference>
<protein>
    <submittedName>
        <fullName evidence="3">Transcriptional regulator</fullName>
    </submittedName>
</protein>
<reference evidence="3" key="2">
    <citation type="submission" date="2021-01" db="EMBL/GenBank/DDBJ databases">
        <authorList>
            <person name="Hahn C.R."/>
            <person name="Youssef N.H."/>
            <person name="Elshahed M."/>
        </authorList>
    </citation>
    <scope>NUCLEOTIDE SEQUENCE</scope>
    <source>
        <strain evidence="3">Zod_Metabat.24</strain>
    </source>
</reference>
<feature type="domain" description="PF0610-like rubredoxin-like zinc beta-ribbon C-terminal" evidence="2">
    <location>
        <begin position="62"/>
        <end position="99"/>
    </location>
</feature>
<evidence type="ECO:0000313" key="3">
    <source>
        <dbReference type="EMBL" id="MBN1572252.1"/>
    </source>
</evidence>
<feature type="domain" description="PF0610-like winged HTH N-terminal" evidence="1">
    <location>
        <begin position="11"/>
        <end position="55"/>
    </location>
</feature>
<accession>A0A9D8PNM6</accession>
<dbReference type="PANTHER" id="PTHR40663">
    <property type="match status" value="1"/>
</dbReference>
<dbReference type="Pfam" id="PF23470">
    <property type="entry name" value="Zn_ribbon_PF0610"/>
    <property type="match status" value="1"/>
</dbReference>
<dbReference type="InterPro" id="IPR036390">
    <property type="entry name" value="WH_DNA-bd_sf"/>
</dbReference>
<dbReference type="InterPro" id="IPR038767">
    <property type="entry name" value="PF0610-like"/>
</dbReference>
<proteinExistence type="predicted"/>
<dbReference type="SUPFAM" id="SSF46785">
    <property type="entry name" value="Winged helix' DNA-binding domain"/>
    <property type="match status" value="1"/>
</dbReference>
<evidence type="ECO:0000259" key="1">
    <source>
        <dbReference type="Pfam" id="PF21476"/>
    </source>
</evidence>
<gene>
    <name evidence="3" type="ORF">JW984_03530</name>
</gene>
<dbReference type="Proteomes" id="UP000809273">
    <property type="component" value="Unassembled WGS sequence"/>
</dbReference>
<reference evidence="3" key="1">
    <citation type="journal article" date="2021" name="Environ. Microbiol.">
        <title>Genomic characterization of three novel Desulfobacterota classes expand the metabolic and phylogenetic diversity of the phylum.</title>
        <authorList>
            <person name="Murphy C.L."/>
            <person name="Biggerstaff J."/>
            <person name="Eichhorn A."/>
            <person name="Ewing E."/>
            <person name="Shahan R."/>
            <person name="Soriano D."/>
            <person name="Stewart S."/>
            <person name="VanMol K."/>
            <person name="Walker R."/>
            <person name="Walters P."/>
            <person name="Elshahed M.S."/>
            <person name="Youssef N.H."/>
        </authorList>
    </citation>
    <scope>NUCLEOTIDE SEQUENCE</scope>
    <source>
        <strain evidence="3">Zod_Metabat.24</strain>
    </source>
</reference>
<sequence length="100" mass="11680">MAKEPKEREETIRRDIIRLMMEGPVTPYDISGELRISEREAVDHLSHALVSAKRKYRVEVTPAFCKSCGFEFSDRKKVKRPSRCPKCKEGRVESARYHIK</sequence>
<dbReference type="EMBL" id="JAFGIX010000017">
    <property type="protein sequence ID" value="MBN1572252.1"/>
    <property type="molecule type" value="Genomic_DNA"/>
</dbReference>
<dbReference type="PANTHER" id="PTHR40663:SF2">
    <property type="entry name" value="TRANSCRIPTIONAL REGULATOR"/>
    <property type="match status" value="1"/>
</dbReference>
<comment type="caution">
    <text evidence="3">The sequence shown here is derived from an EMBL/GenBank/DDBJ whole genome shotgun (WGS) entry which is preliminary data.</text>
</comment>
<organism evidence="3 4">
    <name type="scientific">Candidatus Zymogenus saltonus</name>
    <dbReference type="NCBI Taxonomy" id="2844893"/>
    <lineage>
        <taxon>Bacteria</taxon>
        <taxon>Deltaproteobacteria</taxon>
        <taxon>Candidatus Zymogenia</taxon>
        <taxon>Candidatus Zymogeniales</taxon>
        <taxon>Candidatus Zymogenaceae</taxon>
        <taxon>Candidatus Zymogenus</taxon>
    </lineage>
</organism>
<evidence type="ECO:0000313" key="4">
    <source>
        <dbReference type="Proteomes" id="UP000809273"/>
    </source>
</evidence>
<dbReference type="AlphaFoldDB" id="A0A9D8PNM6"/>
<dbReference type="InterPro" id="IPR049159">
    <property type="entry name" value="PF0610-like_wHTH_N"/>
</dbReference>